<gene>
    <name evidence="1" type="ORF">PX52LOC_08042</name>
</gene>
<dbReference type="OrthoDB" id="9777817at2"/>
<organism evidence="1 2">
    <name type="scientific">Limnoglobus roseus</name>
    <dbReference type="NCBI Taxonomy" id="2598579"/>
    <lineage>
        <taxon>Bacteria</taxon>
        <taxon>Pseudomonadati</taxon>
        <taxon>Planctomycetota</taxon>
        <taxon>Planctomycetia</taxon>
        <taxon>Gemmatales</taxon>
        <taxon>Gemmataceae</taxon>
        <taxon>Limnoglobus</taxon>
    </lineage>
</organism>
<dbReference type="KEGG" id="lrs:PX52LOC_08042"/>
<accession>A0A5C1AND4</accession>
<evidence type="ECO:0000313" key="2">
    <source>
        <dbReference type="Proteomes" id="UP000324974"/>
    </source>
</evidence>
<name>A0A5C1AND4_9BACT</name>
<dbReference type="Proteomes" id="UP000324974">
    <property type="component" value="Chromosome"/>
</dbReference>
<proteinExistence type="predicted"/>
<sequence>MRARGRVAQPLTIFLVEATTDRLAGTVVRWGGRAREVIYDSAAGPPVLPPGGPHKLIAEQMLDV</sequence>
<dbReference type="RefSeq" id="WP_149115163.1">
    <property type="nucleotide sequence ID" value="NZ_CP042425.1"/>
</dbReference>
<keyword evidence="2" id="KW-1185">Reference proteome</keyword>
<protein>
    <submittedName>
        <fullName evidence="1">Uncharacterized protein</fullName>
    </submittedName>
</protein>
<reference evidence="2" key="1">
    <citation type="submission" date="2019-08" db="EMBL/GenBank/DDBJ databases">
        <title>Limnoglobus roseus gen. nov., sp. nov., a novel freshwater planctomycete with a giant genome from the family Gemmataceae.</title>
        <authorList>
            <person name="Kulichevskaya I.S."/>
            <person name="Naumoff D.G."/>
            <person name="Miroshnikov K."/>
            <person name="Ivanova A."/>
            <person name="Philippov D.A."/>
            <person name="Hakobyan A."/>
            <person name="Rijpstra I.C."/>
            <person name="Sinninghe Damste J.S."/>
            <person name="Liesack W."/>
            <person name="Dedysh S.N."/>
        </authorList>
    </citation>
    <scope>NUCLEOTIDE SEQUENCE [LARGE SCALE GENOMIC DNA]</scope>
    <source>
        <strain evidence="2">PX52</strain>
    </source>
</reference>
<dbReference type="EMBL" id="CP042425">
    <property type="protein sequence ID" value="QEL20919.1"/>
    <property type="molecule type" value="Genomic_DNA"/>
</dbReference>
<dbReference type="AlphaFoldDB" id="A0A5C1AND4"/>
<evidence type="ECO:0000313" key="1">
    <source>
        <dbReference type="EMBL" id="QEL20919.1"/>
    </source>
</evidence>